<dbReference type="GO" id="GO:0016791">
    <property type="term" value="F:phosphatase activity"/>
    <property type="evidence" value="ECO:0007669"/>
    <property type="project" value="TreeGrafter"/>
</dbReference>
<dbReference type="Gene3D" id="2.10.70.100">
    <property type="match status" value="1"/>
</dbReference>
<dbReference type="InterPro" id="IPR005561">
    <property type="entry name" value="ANTAR"/>
</dbReference>
<accession>A0A3D9ZIZ6</accession>
<dbReference type="PANTHER" id="PTHR43156:SF2">
    <property type="entry name" value="STAGE II SPORULATION PROTEIN E"/>
    <property type="match status" value="1"/>
</dbReference>
<dbReference type="InterPro" id="IPR029016">
    <property type="entry name" value="GAF-like_dom_sf"/>
</dbReference>
<evidence type="ECO:0000256" key="3">
    <source>
        <dbReference type="ARBA" id="ARBA00023163"/>
    </source>
</evidence>
<proteinExistence type="predicted"/>
<dbReference type="Gene3D" id="3.30.450.20">
    <property type="entry name" value="PAS domain"/>
    <property type="match status" value="1"/>
</dbReference>
<evidence type="ECO:0000313" key="6">
    <source>
        <dbReference type="Proteomes" id="UP000256913"/>
    </source>
</evidence>
<dbReference type="InterPro" id="IPR001932">
    <property type="entry name" value="PPM-type_phosphatase-like_dom"/>
</dbReference>
<dbReference type="InterPro" id="IPR036388">
    <property type="entry name" value="WH-like_DNA-bd_sf"/>
</dbReference>
<dbReference type="SUPFAM" id="SSF55785">
    <property type="entry name" value="PYP-like sensor domain (PAS domain)"/>
    <property type="match status" value="1"/>
</dbReference>
<dbReference type="SUPFAM" id="SSF81606">
    <property type="entry name" value="PP2C-like"/>
    <property type="match status" value="1"/>
</dbReference>
<organism evidence="5 6">
    <name type="scientific">Asanoa ferruginea</name>
    <dbReference type="NCBI Taxonomy" id="53367"/>
    <lineage>
        <taxon>Bacteria</taxon>
        <taxon>Bacillati</taxon>
        <taxon>Actinomycetota</taxon>
        <taxon>Actinomycetes</taxon>
        <taxon>Micromonosporales</taxon>
        <taxon>Micromonosporaceae</taxon>
        <taxon>Asanoa</taxon>
    </lineage>
</organism>
<dbReference type="Pfam" id="PF08447">
    <property type="entry name" value="PAS_3"/>
    <property type="match status" value="1"/>
</dbReference>
<dbReference type="InterPro" id="IPR000014">
    <property type="entry name" value="PAS"/>
</dbReference>
<dbReference type="CDD" id="cd00130">
    <property type="entry name" value="PAS"/>
    <property type="match status" value="1"/>
</dbReference>
<dbReference type="Pfam" id="PF07228">
    <property type="entry name" value="SpoIIE"/>
    <property type="match status" value="1"/>
</dbReference>
<name>A0A3D9ZIZ6_9ACTN</name>
<dbReference type="AlphaFoldDB" id="A0A3D9ZIZ6"/>
<dbReference type="InterPro" id="IPR035965">
    <property type="entry name" value="PAS-like_dom_sf"/>
</dbReference>
<evidence type="ECO:0000259" key="4">
    <source>
        <dbReference type="PROSITE" id="PS51746"/>
    </source>
</evidence>
<evidence type="ECO:0000256" key="1">
    <source>
        <dbReference type="ARBA" id="ARBA00022801"/>
    </source>
</evidence>
<dbReference type="Pfam" id="PF03861">
    <property type="entry name" value="ANTAR"/>
    <property type="match status" value="1"/>
</dbReference>
<gene>
    <name evidence="5" type="ORF">DFJ67_3204</name>
</gene>
<dbReference type="Proteomes" id="UP000256913">
    <property type="component" value="Unassembled WGS sequence"/>
</dbReference>
<dbReference type="PANTHER" id="PTHR43156">
    <property type="entry name" value="STAGE II SPORULATION PROTEIN E-RELATED"/>
    <property type="match status" value="1"/>
</dbReference>
<dbReference type="GO" id="GO:0003723">
    <property type="term" value="F:RNA binding"/>
    <property type="evidence" value="ECO:0007669"/>
    <property type="project" value="InterPro"/>
</dbReference>
<evidence type="ECO:0000313" key="5">
    <source>
        <dbReference type="EMBL" id="REF97207.1"/>
    </source>
</evidence>
<dbReference type="SMART" id="SM00331">
    <property type="entry name" value="PP2C_SIG"/>
    <property type="match status" value="1"/>
</dbReference>
<feature type="domain" description="PPM-type phosphatase" evidence="4">
    <location>
        <begin position="539"/>
        <end position="744"/>
    </location>
</feature>
<dbReference type="Gene3D" id="3.60.40.10">
    <property type="entry name" value="PPM-type phosphatase domain"/>
    <property type="match status" value="1"/>
</dbReference>
<dbReference type="InterPro" id="IPR036457">
    <property type="entry name" value="PPM-type-like_dom_sf"/>
</dbReference>
<dbReference type="EMBL" id="QUMQ01000001">
    <property type="protein sequence ID" value="REF97207.1"/>
    <property type="molecule type" value="Genomic_DNA"/>
</dbReference>
<reference evidence="5 6" key="1">
    <citation type="submission" date="2018-08" db="EMBL/GenBank/DDBJ databases">
        <title>Sequencing the genomes of 1000 actinobacteria strains.</title>
        <authorList>
            <person name="Klenk H.-P."/>
        </authorList>
    </citation>
    <scope>NUCLEOTIDE SEQUENCE [LARGE SCALE GENOMIC DNA]</scope>
    <source>
        <strain evidence="5 6">DSM 44099</strain>
    </source>
</reference>
<dbReference type="Gene3D" id="1.10.10.10">
    <property type="entry name" value="Winged helix-like DNA-binding domain superfamily/Winged helix DNA-binding domain"/>
    <property type="match status" value="1"/>
</dbReference>
<dbReference type="InterPro" id="IPR013655">
    <property type="entry name" value="PAS_fold_3"/>
</dbReference>
<protein>
    <submittedName>
        <fullName evidence="5">Serine phosphatase RsbU (Regulator of sigma subunit)</fullName>
    </submittedName>
</protein>
<evidence type="ECO:0000256" key="2">
    <source>
        <dbReference type="ARBA" id="ARBA00023015"/>
    </source>
</evidence>
<keyword evidence="2" id="KW-0805">Transcription regulation</keyword>
<dbReference type="InterPro" id="IPR052016">
    <property type="entry name" value="Bact_Sigma-Reg"/>
</dbReference>
<keyword evidence="3" id="KW-0804">Transcription</keyword>
<sequence>MAPGADGPLAALIDAAVAVLAERLECSVGEARQRLRELANRSGVSEAETAAAVLDSTRPPNPEAPFEEVRRMATAAANEAAAMAARAVAAPGREPLADLAGTLRERLAREAGSDAVAVYAVEPDGSLQLVGAAGVPAAVVDAWSRVPAHPPTEAGYVARTREPLFLADRTATPPHYLLVGGPGAEWPSRAVVPVGGEAAVAVVVAFFVKQQPFPPAVQDAVTRVVGDVAGEIVERLRVHPHQAGWITDAQSMLDAMPGAVGVSVPIRDPAGEIVDWVVVAASPEATDVTGKRGRELVGTSTATAYPTIVGTELWHSLAQVLDSGRPREVGPFTYLAQVPGIEPAVFTVRISRFGGGILLTWTRHDEERRLASRIAQTERLGRLGWGEWDLTTGEVYWSAGLYAIFRRDPEAGPPTLEEAADQLHPQDAPRIAPQLARVFEHGQPADLNYRIVIGGEERHLRARFETIRDRTGRVLKVYGIVQDVSAREAAARDRARLVDIEAELAERLRSQQTEHRLVTALQQIILPIPTGVLHLPELDVAVRYLPAEVVSRVGGDWYDVVELPGGRSLLAVGDVAGHGITAAATMARLRHSVAALAVTSTDPGELLRYLNRIVHDDASEPTATVVVAHFDPVTRALTWAQAGHPPPILLSGGTAAALTRPPGMIVGARPDSTYETVTTTLAEGDTVLLYTDGLIERRGSYDADWLGPLLRSLAGTGDLPVDALIERLQPANPGDDTCVLALRLRPADAG</sequence>
<keyword evidence="1" id="KW-0378">Hydrolase</keyword>
<dbReference type="SUPFAM" id="SSF55781">
    <property type="entry name" value="GAF domain-like"/>
    <property type="match status" value="1"/>
</dbReference>
<dbReference type="Gene3D" id="3.30.450.40">
    <property type="match status" value="1"/>
</dbReference>
<comment type="caution">
    <text evidence="5">The sequence shown here is derived from an EMBL/GenBank/DDBJ whole genome shotgun (WGS) entry which is preliminary data.</text>
</comment>
<keyword evidence="6" id="KW-1185">Reference proteome</keyword>
<dbReference type="PROSITE" id="PS51746">
    <property type="entry name" value="PPM_2"/>
    <property type="match status" value="1"/>
</dbReference>